<name>A0AAF3J2A9_9BILA</name>
<dbReference type="Gene3D" id="1.10.225.10">
    <property type="entry name" value="Saposin-like"/>
    <property type="match status" value="1"/>
</dbReference>
<keyword evidence="1" id="KW-1015">Disulfide bond</keyword>
<dbReference type="InterPro" id="IPR011001">
    <property type="entry name" value="Saposin-like"/>
</dbReference>
<dbReference type="PROSITE" id="PS50015">
    <property type="entry name" value="SAP_B"/>
    <property type="match status" value="1"/>
</dbReference>
<dbReference type="AlphaFoldDB" id="A0AAF3J2A9"/>
<organism evidence="4 5">
    <name type="scientific">Mesorhabditis belari</name>
    <dbReference type="NCBI Taxonomy" id="2138241"/>
    <lineage>
        <taxon>Eukaryota</taxon>
        <taxon>Metazoa</taxon>
        <taxon>Ecdysozoa</taxon>
        <taxon>Nematoda</taxon>
        <taxon>Chromadorea</taxon>
        <taxon>Rhabditida</taxon>
        <taxon>Rhabditina</taxon>
        <taxon>Rhabditomorpha</taxon>
        <taxon>Rhabditoidea</taxon>
        <taxon>Rhabditidae</taxon>
        <taxon>Mesorhabditinae</taxon>
        <taxon>Mesorhabditis</taxon>
    </lineage>
</organism>
<feature type="chain" id="PRO_5042150547" evidence="2">
    <location>
        <begin position="19"/>
        <end position="98"/>
    </location>
</feature>
<evidence type="ECO:0000256" key="1">
    <source>
        <dbReference type="ARBA" id="ARBA00023157"/>
    </source>
</evidence>
<keyword evidence="4" id="KW-1185">Reference proteome</keyword>
<proteinExistence type="predicted"/>
<dbReference type="WBParaSite" id="MBELARI_LOCUS11797">
    <property type="protein sequence ID" value="MBELARI_LOCUS11797"/>
    <property type="gene ID" value="MBELARI_LOCUS11797"/>
</dbReference>
<dbReference type="InterPro" id="IPR008139">
    <property type="entry name" value="SaposinB_dom"/>
</dbReference>
<reference evidence="5" key="1">
    <citation type="submission" date="2024-02" db="UniProtKB">
        <authorList>
            <consortium name="WormBaseParasite"/>
        </authorList>
    </citation>
    <scope>IDENTIFICATION</scope>
</reference>
<dbReference type="SUPFAM" id="SSF47862">
    <property type="entry name" value="Saposin"/>
    <property type="match status" value="1"/>
</dbReference>
<evidence type="ECO:0000313" key="4">
    <source>
        <dbReference type="Proteomes" id="UP000887575"/>
    </source>
</evidence>
<evidence type="ECO:0000259" key="3">
    <source>
        <dbReference type="PROSITE" id="PS50015"/>
    </source>
</evidence>
<feature type="signal peptide" evidence="2">
    <location>
        <begin position="1"/>
        <end position="18"/>
    </location>
</feature>
<accession>A0AAF3J2A9</accession>
<dbReference type="SMART" id="SM00741">
    <property type="entry name" value="SapB"/>
    <property type="match status" value="1"/>
</dbReference>
<feature type="domain" description="Saposin B-type" evidence="3">
    <location>
        <begin position="17"/>
        <end position="98"/>
    </location>
</feature>
<dbReference type="Pfam" id="PF03489">
    <property type="entry name" value="SapB_2"/>
    <property type="match status" value="1"/>
</dbReference>
<dbReference type="Proteomes" id="UP000887575">
    <property type="component" value="Unassembled WGS sequence"/>
</dbReference>
<keyword evidence="2" id="KW-0732">Signal</keyword>
<sequence length="98" mass="10828">MSRLSLLVFGALLVATFAQFCPQCQEMCRDARANFKQDFSKVTAGQLQTFMESECKLKFTGPSIPVCTSFVDQNSGQMLKDFQNGLSDQQICQNGGLC</sequence>
<protein>
    <submittedName>
        <fullName evidence="5">Saposin B-type domain-containing protein</fullName>
    </submittedName>
</protein>
<dbReference type="InterPro" id="IPR008138">
    <property type="entry name" value="SapB_2"/>
</dbReference>
<evidence type="ECO:0000313" key="5">
    <source>
        <dbReference type="WBParaSite" id="MBELARI_LOCUS11797"/>
    </source>
</evidence>
<evidence type="ECO:0000256" key="2">
    <source>
        <dbReference type="SAM" id="SignalP"/>
    </source>
</evidence>